<organism evidence="2 3">
    <name type="scientific">Lactiplantibacillus modestisalitolerans</name>
    <dbReference type="NCBI Taxonomy" id="1457219"/>
    <lineage>
        <taxon>Bacteria</taxon>
        <taxon>Bacillati</taxon>
        <taxon>Bacillota</taxon>
        <taxon>Bacilli</taxon>
        <taxon>Lactobacillales</taxon>
        <taxon>Lactobacillaceae</taxon>
        <taxon>Lactiplantibacillus</taxon>
    </lineage>
</organism>
<sequence length="172" mass="18804">MTESKIRPWIINALVAAMYIVLSVGPAAFNLASGAIQFRVSEGLNHLAVFNRKYVWGIVAGVILFDAFGPGASLLNVLFGGGQSLLSLLVLTWIAPKLKTVGQRMVLNVLLFTVSMFMIALMITLMSSGVAFWPTYLTTALSEFIIMAITAPIMYALDRVLHFSDRMQASTR</sequence>
<feature type="transmembrane region" description="Helical" evidence="1">
    <location>
        <begin position="136"/>
        <end position="157"/>
    </location>
</feature>
<feature type="transmembrane region" description="Helical" evidence="1">
    <location>
        <begin position="6"/>
        <end position="33"/>
    </location>
</feature>
<protein>
    <submittedName>
        <fullName evidence="2">QueT transporter family protein</fullName>
    </submittedName>
</protein>
<feature type="transmembrane region" description="Helical" evidence="1">
    <location>
        <begin position="107"/>
        <end position="130"/>
    </location>
</feature>
<evidence type="ECO:0000313" key="3">
    <source>
        <dbReference type="Proteomes" id="UP001589691"/>
    </source>
</evidence>
<dbReference type="EMBL" id="JBHLZY010000027">
    <property type="protein sequence ID" value="MFB9770674.1"/>
    <property type="molecule type" value="Genomic_DNA"/>
</dbReference>
<reference evidence="2 3" key="1">
    <citation type="submission" date="2024-09" db="EMBL/GenBank/DDBJ databases">
        <authorList>
            <person name="Sun Q."/>
            <person name="Mori K."/>
        </authorList>
    </citation>
    <scope>NUCLEOTIDE SEQUENCE [LARGE SCALE GENOMIC DNA]</scope>
    <source>
        <strain evidence="2 3">TBRC 4576</strain>
    </source>
</reference>
<dbReference type="PIRSF" id="PIRSF031501">
    <property type="entry name" value="QueT"/>
    <property type="match status" value="1"/>
</dbReference>
<dbReference type="InterPro" id="IPR010387">
    <property type="entry name" value="QueT"/>
</dbReference>
<evidence type="ECO:0000313" key="2">
    <source>
        <dbReference type="EMBL" id="MFB9770674.1"/>
    </source>
</evidence>
<keyword evidence="1" id="KW-0472">Membrane</keyword>
<dbReference type="Pfam" id="PF06177">
    <property type="entry name" value="QueT"/>
    <property type="match status" value="1"/>
</dbReference>
<dbReference type="Proteomes" id="UP001589691">
    <property type="component" value="Unassembled WGS sequence"/>
</dbReference>
<dbReference type="RefSeq" id="WP_137643513.1">
    <property type="nucleotide sequence ID" value="NZ_BJEA01000019.1"/>
</dbReference>
<keyword evidence="1" id="KW-1133">Transmembrane helix</keyword>
<gene>
    <name evidence="2" type="ORF">ACFFLI_12435</name>
</gene>
<dbReference type="PANTHER" id="PTHR40044">
    <property type="entry name" value="INTEGRAL MEMBRANE PROTEIN-RELATED"/>
    <property type="match status" value="1"/>
</dbReference>
<comment type="caution">
    <text evidence="2">The sequence shown here is derived from an EMBL/GenBank/DDBJ whole genome shotgun (WGS) entry which is preliminary data.</text>
</comment>
<dbReference type="PANTHER" id="PTHR40044:SF1">
    <property type="entry name" value="INTEGRAL MEMBRANE PROTEIN"/>
    <property type="match status" value="1"/>
</dbReference>
<accession>A0ABV5WWY1</accession>
<keyword evidence="1" id="KW-0812">Transmembrane</keyword>
<evidence type="ECO:0000256" key="1">
    <source>
        <dbReference type="SAM" id="Phobius"/>
    </source>
</evidence>
<proteinExistence type="predicted"/>
<name>A0ABV5WWY1_9LACO</name>
<keyword evidence="3" id="KW-1185">Reference proteome</keyword>
<feature type="transmembrane region" description="Helical" evidence="1">
    <location>
        <begin position="77"/>
        <end position="95"/>
    </location>
</feature>